<feature type="compositionally biased region" description="Polar residues" evidence="1">
    <location>
        <begin position="217"/>
        <end position="237"/>
    </location>
</feature>
<evidence type="ECO:0000256" key="2">
    <source>
        <dbReference type="SAM" id="Phobius"/>
    </source>
</evidence>
<feature type="compositionally biased region" description="Basic and acidic residues" evidence="1">
    <location>
        <begin position="80"/>
        <end position="91"/>
    </location>
</feature>
<evidence type="ECO:0000313" key="4">
    <source>
        <dbReference type="Proteomes" id="UP000236454"/>
    </source>
</evidence>
<sequence>MSKKNNIENLFKEKMLAAEVKPPVHAKRAIDDALNFPKTNVRRLFLLTLLLLSLLSASAYFFLKDNNSLENGLSDHKITTHQSRTVEKTESEITSGVLSSTSKNDKTTLNEAKVSPELTSEEVLNTATTDTQLNNEKLGATKPNSTKVNKTSSASEKLPSSSTKTTHTTQAQEASDSGKENTVSQNSAQEKEQPTEANGQKIENGERAENTSEKENANSSTAPITNGEQNVQDSTVTELVDQEEEKSEDEKSDQEKEETNKEKKEKSKASNLLTGYGVGIDVGLPSLPTSREFTELGAATNTATLNYQSIIAYQIYGLLKAYDQYNLQLGAQFHKGNTTYAYDSSYTNYFQYIDTTYVYDTFNNIIDTNYTTYNDSTTATISNKLRSTVNYFNLPISVGRTFILNPNGNENIKLTTNLGADLRFTRLNGDIEGLIANPFTVNFMLRNTLAYEIGNLDIILPIQVNYNPKSRLIYQETRIDPKTSFSLGLGIQYNF</sequence>
<gene>
    <name evidence="3" type="ORF">SAMN05216474_0885</name>
</gene>
<evidence type="ECO:0000313" key="3">
    <source>
        <dbReference type="EMBL" id="SFT49596.1"/>
    </source>
</evidence>
<feature type="compositionally biased region" description="Basic and acidic residues" evidence="1">
    <location>
        <begin position="253"/>
        <end position="268"/>
    </location>
</feature>
<evidence type="ECO:0000256" key="1">
    <source>
        <dbReference type="SAM" id="MobiDB-lite"/>
    </source>
</evidence>
<feature type="compositionally biased region" description="Basic and acidic residues" evidence="1">
    <location>
        <begin position="203"/>
        <end position="216"/>
    </location>
</feature>
<name>A0A1I6YGE3_9FLAO</name>
<organism evidence="3 4">
    <name type="scientific">Lishizhenia tianjinensis</name>
    <dbReference type="NCBI Taxonomy" id="477690"/>
    <lineage>
        <taxon>Bacteria</taxon>
        <taxon>Pseudomonadati</taxon>
        <taxon>Bacteroidota</taxon>
        <taxon>Flavobacteriia</taxon>
        <taxon>Flavobacteriales</taxon>
        <taxon>Crocinitomicaceae</taxon>
        <taxon>Lishizhenia</taxon>
    </lineage>
</organism>
<proteinExistence type="predicted"/>
<dbReference type="Proteomes" id="UP000236454">
    <property type="component" value="Unassembled WGS sequence"/>
</dbReference>
<dbReference type="RefSeq" id="WP_090246766.1">
    <property type="nucleotide sequence ID" value="NZ_FPAS01000001.1"/>
</dbReference>
<keyword evidence="2" id="KW-1133">Transmembrane helix</keyword>
<feature type="transmembrane region" description="Helical" evidence="2">
    <location>
        <begin position="44"/>
        <end position="63"/>
    </location>
</feature>
<feature type="compositionally biased region" description="Polar residues" evidence="1">
    <location>
        <begin position="122"/>
        <end position="135"/>
    </location>
</feature>
<feature type="compositionally biased region" description="Polar residues" evidence="1">
    <location>
        <begin position="92"/>
        <end position="102"/>
    </location>
</feature>
<evidence type="ECO:0008006" key="5">
    <source>
        <dbReference type="Google" id="ProtNLM"/>
    </source>
</evidence>
<feature type="compositionally biased region" description="Polar residues" evidence="1">
    <location>
        <begin position="142"/>
        <end position="188"/>
    </location>
</feature>
<feature type="region of interest" description="Disordered" evidence="1">
    <location>
        <begin position="80"/>
        <end position="268"/>
    </location>
</feature>
<dbReference type="EMBL" id="FPAS01000001">
    <property type="protein sequence ID" value="SFT49596.1"/>
    <property type="molecule type" value="Genomic_DNA"/>
</dbReference>
<protein>
    <recommendedName>
        <fullName evidence="5">Outer membrane protein beta-barrel domain-containing protein</fullName>
    </recommendedName>
</protein>
<keyword evidence="2" id="KW-0472">Membrane</keyword>
<keyword evidence="2" id="KW-0812">Transmembrane</keyword>
<dbReference type="AlphaFoldDB" id="A0A1I6YGE3"/>
<reference evidence="3 4" key="1">
    <citation type="submission" date="2016-10" db="EMBL/GenBank/DDBJ databases">
        <authorList>
            <person name="de Groot N.N."/>
        </authorList>
    </citation>
    <scope>NUCLEOTIDE SEQUENCE [LARGE SCALE GENOMIC DNA]</scope>
    <source>
        <strain evidence="3 4">CGMCC 1.7005</strain>
    </source>
</reference>
<keyword evidence="4" id="KW-1185">Reference proteome</keyword>
<dbReference type="STRING" id="477690.SAMN05216474_0885"/>
<accession>A0A1I6YGE3</accession>
<feature type="compositionally biased region" description="Acidic residues" evidence="1">
    <location>
        <begin position="240"/>
        <end position="252"/>
    </location>
</feature>